<dbReference type="InterPro" id="IPR019734">
    <property type="entry name" value="TPR_rpt"/>
</dbReference>
<sequence length="564" mass="63352">MVDVAAPICTKESYYNLGSFGRKVSTTSDEAQVWFDRGITWAYSFNHEEAVRCFEQVIAHDADCAMGYWGVAFATGPNYNKKWSLFDEQDLEMSTTKAYNASRAGDLHLANADPLEKALVKAIQYRFPTPKGIADFDATNKAYANAMRDVYKQFEDDLDVLALFADSLMNISPWGLYDDKTGKPILTTPVLEVKQLLDRALKMPGGTEHPGILHMYIHLMEMSSTPEVALVPADHLRELCPDSGHLCHMPSHLDILLGHYRSAIAANTKATIADDKFFERQGGCNFYSFYRLHNYHSLIYAAMLAGQSKVALDATSRMEATISEKMLRMQSPPMAKWLEIFCAIRVHVLIRFGRWTDILDLPVPQDERLYCSTVAMTHYGKGIANAVLGNLDQAEKHRQLYKEAAAKVPPDHLDFPNKVSDLFKVATAMLDGEIEYRKGNYDHAFASLRKAIEAEDSLLYSEPWSWFLPARHSYAALLLEQGHVEQATDVYAEDLGFGGELTGAHRHLNNVWSLHGYHECLHRLGRTAEARLIERPLKVALAVADVPITSSCFCRLSKSCHCSL</sequence>
<protein>
    <submittedName>
        <fullName evidence="1">ARAD1B18084p</fullName>
    </submittedName>
</protein>
<dbReference type="SUPFAM" id="SSF48452">
    <property type="entry name" value="TPR-like"/>
    <property type="match status" value="2"/>
</dbReference>
<gene>
    <name evidence="1" type="ORF">GNLVRS02_ARAD1B18084g</name>
</gene>
<reference evidence="1" key="1">
    <citation type="submission" date="2014-02" db="EMBL/GenBank/DDBJ databases">
        <authorList>
            <person name="Genoscope - CEA"/>
        </authorList>
    </citation>
    <scope>NUCLEOTIDE SEQUENCE</scope>
    <source>
        <strain evidence="1">LS3</strain>
    </source>
</reference>
<dbReference type="Gene3D" id="1.25.40.10">
    <property type="entry name" value="Tetratricopeptide repeat domain"/>
    <property type="match status" value="1"/>
</dbReference>
<organism evidence="1">
    <name type="scientific">Blastobotrys adeninivorans</name>
    <name type="common">Yeast</name>
    <name type="synonym">Arxula adeninivorans</name>
    <dbReference type="NCBI Taxonomy" id="409370"/>
    <lineage>
        <taxon>Eukaryota</taxon>
        <taxon>Fungi</taxon>
        <taxon>Dikarya</taxon>
        <taxon>Ascomycota</taxon>
        <taxon>Saccharomycotina</taxon>
        <taxon>Dipodascomycetes</taxon>
        <taxon>Dipodascales</taxon>
        <taxon>Trichomonascaceae</taxon>
        <taxon>Blastobotrys</taxon>
    </lineage>
</organism>
<dbReference type="EMBL" id="HG937692">
    <property type="protein sequence ID" value="CDP36659.1"/>
    <property type="molecule type" value="Genomic_DNA"/>
</dbReference>
<dbReference type="PANTHER" id="PTHR45588">
    <property type="entry name" value="TPR DOMAIN-CONTAINING PROTEIN"/>
    <property type="match status" value="1"/>
</dbReference>
<accession>A0A060T7A6</accession>
<dbReference type="AlphaFoldDB" id="A0A060T7A6"/>
<dbReference type="PhylomeDB" id="A0A060T7A6"/>
<evidence type="ECO:0000313" key="1">
    <source>
        <dbReference type="EMBL" id="CDP36659.1"/>
    </source>
</evidence>
<proteinExistence type="predicted"/>
<dbReference type="InterPro" id="IPR011990">
    <property type="entry name" value="TPR-like_helical_dom_sf"/>
</dbReference>
<dbReference type="PANTHER" id="PTHR45588:SF1">
    <property type="entry name" value="WW DOMAIN-CONTAINING PROTEIN"/>
    <property type="match status" value="1"/>
</dbReference>
<dbReference type="SMART" id="SM00028">
    <property type="entry name" value="TPR"/>
    <property type="match status" value="3"/>
</dbReference>
<name>A0A060T7A6_BLAAD</name>
<reference evidence="1" key="2">
    <citation type="submission" date="2014-06" db="EMBL/GenBank/DDBJ databases">
        <title>The complete genome of Blastobotrys (Arxula) adeninivorans LS3 - a yeast of biotechnological interest.</title>
        <authorList>
            <person name="Kunze G."/>
            <person name="Gaillardin C."/>
            <person name="Czernicka M."/>
            <person name="Durrens P."/>
            <person name="Martin T."/>
            <person name="Boer E."/>
            <person name="Gabaldon T."/>
            <person name="Cruz J."/>
            <person name="Talla E."/>
            <person name="Marck C."/>
            <person name="Goffeau A."/>
            <person name="Barbe V."/>
            <person name="Baret P."/>
            <person name="Baronian K."/>
            <person name="Beier S."/>
            <person name="Bleykasten C."/>
            <person name="Bode R."/>
            <person name="Casaregola S."/>
            <person name="Despons L."/>
            <person name="Fairhead C."/>
            <person name="Giersberg M."/>
            <person name="Gierski P."/>
            <person name="Hahnel U."/>
            <person name="Hartmann A."/>
            <person name="Jankowska D."/>
            <person name="Jubin C."/>
            <person name="Jung P."/>
            <person name="Lafontaine I."/>
            <person name="Leh-Louis V."/>
            <person name="Lemaire M."/>
            <person name="Marcet-Houben M."/>
            <person name="Mascher M."/>
            <person name="Morel G."/>
            <person name="Richard G.-F."/>
            <person name="Riechen J."/>
            <person name="Sacerdot C."/>
            <person name="Sarkar A."/>
            <person name="Savel G."/>
            <person name="Schacherer J."/>
            <person name="Sherman D."/>
            <person name="Straub M.-L."/>
            <person name="Stein N."/>
            <person name="Thierry A."/>
            <person name="Trautwein-Schult A."/>
            <person name="Westhof E."/>
            <person name="Worch S."/>
            <person name="Dujon B."/>
            <person name="Souciet J.-L."/>
            <person name="Wincker P."/>
            <person name="Scholz U."/>
            <person name="Neuveglise N."/>
        </authorList>
    </citation>
    <scope>NUCLEOTIDE SEQUENCE</scope>
    <source>
        <strain evidence="1">LS3</strain>
    </source>
</reference>